<dbReference type="Proteomes" id="UP000322981">
    <property type="component" value="Unassembled WGS sequence"/>
</dbReference>
<feature type="signal peptide" evidence="3">
    <location>
        <begin position="1"/>
        <end position="38"/>
    </location>
</feature>
<proteinExistence type="predicted"/>
<evidence type="ECO:0000256" key="2">
    <source>
        <dbReference type="SAM" id="MobiDB-lite"/>
    </source>
</evidence>
<accession>A0A5M8FQK1</accession>
<feature type="coiled-coil region" evidence="1">
    <location>
        <begin position="74"/>
        <end position="108"/>
    </location>
</feature>
<feature type="compositionally biased region" description="Pro residues" evidence="2">
    <location>
        <begin position="132"/>
        <end position="149"/>
    </location>
</feature>
<feature type="region of interest" description="Disordered" evidence="2">
    <location>
        <begin position="45"/>
        <end position="71"/>
    </location>
</feature>
<reference evidence="4 5" key="1">
    <citation type="submission" date="2019-09" db="EMBL/GenBank/DDBJ databases">
        <title>Whole-genome sequence of the purple sulfur bacterium Thiohalocapsa marina DSM 19078.</title>
        <authorList>
            <person name="Kyndt J.A."/>
            <person name="Meyer T.E."/>
        </authorList>
    </citation>
    <scope>NUCLEOTIDE SEQUENCE [LARGE SCALE GENOMIC DNA]</scope>
    <source>
        <strain evidence="4 5">DSM 19078</strain>
    </source>
</reference>
<dbReference type="EMBL" id="VWXX01000015">
    <property type="protein sequence ID" value="KAA6184795.1"/>
    <property type="molecule type" value="Genomic_DNA"/>
</dbReference>
<dbReference type="RefSeq" id="WP_150093222.1">
    <property type="nucleotide sequence ID" value="NZ_JBFUOH010000037.1"/>
</dbReference>
<evidence type="ECO:0000313" key="4">
    <source>
        <dbReference type="EMBL" id="KAA6184795.1"/>
    </source>
</evidence>
<name>A0A5M8FQK1_9GAMM</name>
<evidence type="ECO:0000256" key="1">
    <source>
        <dbReference type="SAM" id="Coils"/>
    </source>
</evidence>
<feature type="region of interest" description="Disordered" evidence="2">
    <location>
        <begin position="120"/>
        <end position="213"/>
    </location>
</feature>
<feature type="compositionally biased region" description="Low complexity" evidence="2">
    <location>
        <begin position="174"/>
        <end position="198"/>
    </location>
</feature>
<gene>
    <name evidence="4" type="ORF">F2Q65_10790</name>
</gene>
<feature type="chain" id="PRO_5024355660" description="DUF3106 domain-containing protein" evidence="3">
    <location>
        <begin position="39"/>
        <end position="213"/>
    </location>
</feature>
<keyword evidence="3" id="KW-0732">Signal</keyword>
<protein>
    <recommendedName>
        <fullName evidence="6">DUF3106 domain-containing protein</fullName>
    </recommendedName>
</protein>
<comment type="caution">
    <text evidence="4">The sequence shown here is derived from an EMBL/GenBank/DDBJ whole genome shotgun (WGS) entry which is preliminary data.</text>
</comment>
<sequence>MCPRSLFSVLPPSATRRSACVRGCLLALPLLGLSLADAAENATPAAVPSRPAAGGSEAAEPSTTDIAASRPRWLEEVRAQRLALQAQRRAQQEAREEAFQRRRQERREQFEADRWLFLNEGPWMNSPMNRPGSPPVSPPLNAPIGPTAPPAGLQGATDPVTGLPVPDPALNTLPSPASGQAGGSAPDPAAGPASGTGSRIPPDWNNGWYFRGW</sequence>
<organism evidence="4 5">
    <name type="scientific">Thiohalocapsa marina</name>
    <dbReference type="NCBI Taxonomy" id="424902"/>
    <lineage>
        <taxon>Bacteria</taxon>
        <taxon>Pseudomonadati</taxon>
        <taxon>Pseudomonadota</taxon>
        <taxon>Gammaproteobacteria</taxon>
        <taxon>Chromatiales</taxon>
        <taxon>Chromatiaceae</taxon>
        <taxon>Thiohalocapsa</taxon>
    </lineage>
</organism>
<evidence type="ECO:0008006" key="6">
    <source>
        <dbReference type="Google" id="ProtNLM"/>
    </source>
</evidence>
<keyword evidence="1" id="KW-0175">Coiled coil</keyword>
<evidence type="ECO:0000313" key="5">
    <source>
        <dbReference type="Proteomes" id="UP000322981"/>
    </source>
</evidence>
<evidence type="ECO:0000256" key="3">
    <source>
        <dbReference type="SAM" id="SignalP"/>
    </source>
</evidence>
<keyword evidence="5" id="KW-1185">Reference proteome</keyword>
<dbReference type="AlphaFoldDB" id="A0A5M8FQK1"/>